<evidence type="ECO:0000313" key="2">
    <source>
        <dbReference type="EMBL" id="KAK3787716.1"/>
    </source>
</evidence>
<gene>
    <name evidence="2" type="ORF">RRG08_019853</name>
</gene>
<evidence type="ECO:0000313" key="3">
    <source>
        <dbReference type="Proteomes" id="UP001283361"/>
    </source>
</evidence>
<reference evidence="2" key="1">
    <citation type="journal article" date="2023" name="G3 (Bethesda)">
        <title>A reference genome for the long-term kleptoplast-retaining sea slug Elysia crispata morphotype clarki.</title>
        <authorList>
            <person name="Eastman K.E."/>
            <person name="Pendleton A.L."/>
            <person name="Shaikh M.A."/>
            <person name="Suttiyut T."/>
            <person name="Ogas R."/>
            <person name="Tomko P."/>
            <person name="Gavelis G."/>
            <person name="Widhalm J.R."/>
            <person name="Wisecaver J.H."/>
        </authorList>
    </citation>
    <scope>NUCLEOTIDE SEQUENCE</scope>
    <source>
        <strain evidence="2">ECLA1</strain>
    </source>
</reference>
<dbReference type="AlphaFoldDB" id="A0AAE1AI84"/>
<dbReference type="Proteomes" id="UP001283361">
    <property type="component" value="Unassembled WGS sequence"/>
</dbReference>
<feature type="non-terminal residue" evidence="2">
    <location>
        <position position="1"/>
    </location>
</feature>
<evidence type="ECO:0000256" key="1">
    <source>
        <dbReference type="SAM" id="MobiDB-lite"/>
    </source>
</evidence>
<dbReference type="EMBL" id="JAWDGP010001845">
    <property type="protein sequence ID" value="KAK3787716.1"/>
    <property type="molecule type" value="Genomic_DNA"/>
</dbReference>
<accession>A0AAE1AI84</accession>
<sequence>STQHLRVSVSVQLVPGRNNEGFGGDNRSGDNDDDCKEVVYRSRNDC</sequence>
<name>A0AAE1AI84_9GAST</name>
<feature type="region of interest" description="Disordered" evidence="1">
    <location>
        <begin position="1"/>
        <end position="36"/>
    </location>
</feature>
<organism evidence="2 3">
    <name type="scientific">Elysia crispata</name>
    <name type="common">lettuce slug</name>
    <dbReference type="NCBI Taxonomy" id="231223"/>
    <lineage>
        <taxon>Eukaryota</taxon>
        <taxon>Metazoa</taxon>
        <taxon>Spiralia</taxon>
        <taxon>Lophotrochozoa</taxon>
        <taxon>Mollusca</taxon>
        <taxon>Gastropoda</taxon>
        <taxon>Heterobranchia</taxon>
        <taxon>Euthyneura</taxon>
        <taxon>Panpulmonata</taxon>
        <taxon>Sacoglossa</taxon>
        <taxon>Placobranchoidea</taxon>
        <taxon>Plakobranchidae</taxon>
        <taxon>Elysia</taxon>
    </lineage>
</organism>
<keyword evidence="3" id="KW-1185">Reference proteome</keyword>
<comment type="caution">
    <text evidence="2">The sequence shown here is derived from an EMBL/GenBank/DDBJ whole genome shotgun (WGS) entry which is preliminary data.</text>
</comment>
<proteinExistence type="predicted"/>
<protein>
    <submittedName>
        <fullName evidence="2">Uncharacterized protein</fullName>
    </submittedName>
</protein>
<feature type="compositionally biased region" description="Polar residues" evidence="1">
    <location>
        <begin position="1"/>
        <end position="11"/>
    </location>
</feature>